<dbReference type="RefSeq" id="WP_249514512.1">
    <property type="nucleotide sequence ID" value="NZ_CP093366.1"/>
</dbReference>
<evidence type="ECO:0000256" key="3">
    <source>
        <dbReference type="ARBA" id="ARBA00022448"/>
    </source>
</evidence>
<dbReference type="InterPro" id="IPR030678">
    <property type="entry name" value="Peptide/Ni-bd"/>
</dbReference>
<dbReference type="Gene3D" id="3.10.105.10">
    <property type="entry name" value="Dipeptide-binding Protein, Domain 3"/>
    <property type="match status" value="1"/>
</dbReference>
<dbReference type="InterPro" id="IPR039424">
    <property type="entry name" value="SBP_5"/>
</dbReference>
<evidence type="ECO:0000256" key="2">
    <source>
        <dbReference type="ARBA" id="ARBA00005695"/>
    </source>
</evidence>
<feature type="region of interest" description="Disordered" evidence="5">
    <location>
        <begin position="328"/>
        <end position="353"/>
    </location>
</feature>
<feature type="chain" id="PRO_5046171816" evidence="6">
    <location>
        <begin position="22"/>
        <end position="546"/>
    </location>
</feature>
<dbReference type="CDD" id="cd08504">
    <property type="entry name" value="PBP2_OppA"/>
    <property type="match status" value="1"/>
</dbReference>
<dbReference type="Proteomes" id="UP000831495">
    <property type="component" value="Chromosome"/>
</dbReference>
<comment type="similarity">
    <text evidence="2">Belongs to the bacterial solute-binding protein 5 family.</text>
</comment>
<proteinExistence type="inferred from homology"/>
<evidence type="ECO:0000313" key="8">
    <source>
        <dbReference type="EMBL" id="UQS82242.1"/>
    </source>
</evidence>
<dbReference type="PANTHER" id="PTHR30290:SF10">
    <property type="entry name" value="PERIPLASMIC OLIGOPEPTIDE-BINDING PROTEIN-RELATED"/>
    <property type="match status" value="1"/>
</dbReference>
<feature type="compositionally biased region" description="Polar residues" evidence="5">
    <location>
        <begin position="330"/>
        <end position="346"/>
    </location>
</feature>
<evidence type="ECO:0000256" key="5">
    <source>
        <dbReference type="SAM" id="MobiDB-lite"/>
    </source>
</evidence>
<protein>
    <submittedName>
        <fullName evidence="8">Peptide ABC transporter substrate-binding protein</fullName>
    </submittedName>
</protein>
<evidence type="ECO:0000256" key="1">
    <source>
        <dbReference type="ARBA" id="ARBA00004196"/>
    </source>
</evidence>
<reference evidence="8" key="1">
    <citation type="journal article" date="2022" name="Int. J. Syst. Evol. Microbiol.">
        <title>Apilactobacillus apisilvae sp. nov., Nicolia spurrieriana gen. nov. sp. nov., Bombilactobacillus folatiphilus sp. nov. and Bombilactobacillus thymidiniphilus sp. nov., four new lactic acid bacterial isolates from stingless bees Tetragonula carbonaria and Austroplebeia australis.</title>
        <authorList>
            <person name="Oliphant S.A."/>
            <person name="Watson-Haigh N.S."/>
            <person name="Sumby K.M."/>
            <person name="Gardner J."/>
            <person name="Groom S."/>
            <person name="Jiranek V."/>
        </authorList>
    </citation>
    <scope>NUCLEOTIDE SEQUENCE</scope>
    <source>
        <strain evidence="8">SG4_D2</strain>
    </source>
</reference>
<comment type="subcellular location">
    <subcellularLocation>
        <location evidence="1">Cell envelope</location>
    </subcellularLocation>
</comment>
<gene>
    <name evidence="8" type="ORF">MOO45_00680</name>
</gene>
<organism evidence="8 9">
    <name type="scientific">Bombilactobacillus folatiphilus</name>
    <dbReference type="NCBI Taxonomy" id="2923362"/>
    <lineage>
        <taxon>Bacteria</taxon>
        <taxon>Bacillati</taxon>
        <taxon>Bacillota</taxon>
        <taxon>Bacilli</taxon>
        <taxon>Lactobacillales</taxon>
        <taxon>Lactobacillaceae</taxon>
        <taxon>Bombilactobacillus</taxon>
    </lineage>
</organism>
<evidence type="ECO:0000256" key="4">
    <source>
        <dbReference type="ARBA" id="ARBA00022729"/>
    </source>
</evidence>
<dbReference type="PIRSF" id="PIRSF002741">
    <property type="entry name" value="MppA"/>
    <property type="match status" value="1"/>
</dbReference>
<name>A0ABY4PA22_9LACO</name>
<keyword evidence="4 6" id="KW-0732">Signal</keyword>
<dbReference type="PROSITE" id="PS51257">
    <property type="entry name" value="PROKAR_LIPOPROTEIN"/>
    <property type="match status" value="1"/>
</dbReference>
<dbReference type="Pfam" id="PF00496">
    <property type="entry name" value="SBP_bac_5"/>
    <property type="match status" value="1"/>
</dbReference>
<dbReference type="Gene3D" id="3.90.76.10">
    <property type="entry name" value="Dipeptide-binding Protein, Domain 1"/>
    <property type="match status" value="1"/>
</dbReference>
<dbReference type="SUPFAM" id="SSF53850">
    <property type="entry name" value="Periplasmic binding protein-like II"/>
    <property type="match status" value="1"/>
</dbReference>
<evidence type="ECO:0000313" key="9">
    <source>
        <dbReference type="Proteomes" id="UP000831495"/>
    </source>
</evidence>
<evidence type="ECO:0000259" key="7">
    <source>
        <dbReference type="Pfam" id="PF00496"/>
    </source>
</evidence>
<sequence>MKFKRMLVASASALVSLGVLAGCSSSKSAQGPKNTVRIMRKDVIATMDSSLNTDIIGTQALSDTMDGLYRYQGKTVKPAIATKVVKPTNNGLTYTFPLRKNAKWSNGDPVTANDFVYAWQRTVNPKTKSQYAYIYEGIANAKEITDNKKPVDSLGVKALDKHTLQVTLDKPIPYFNQLMTSSTFFPQDQKVVEKWGKKYGTNSKTLVFNGPYKLQKWNGPDNTWNEVKNKDYWNAKDVKVKKLQYQVVKDASTALNLYQSNKLDDVILTGDTAKQMKGSKGFNVKKMNSTFYLEMNQEKDPIFKNQKIRQALAKSIDRTQLANKILGDGSSASLSTTPSNMSYDPNNKSKDFVSDTKQSAKTAEYNTKEAQKLWKTGLTETGQTGKKFNLTLLSDDTDAAKKQSEFLQSQLEKLPGIKVTLNNVPFKSRLSRSISGDFDLVVTAWNADFPDPSNFLTLFTNGASNNNGHWNNSDYDNLVNKSLSTDANDPTIRWKDMTQAQDILNKQQGVIPLYQVGEAHLTNNKVKNLDYGPSGTYNMVSLRIHK</sequence>
<accession>A0ABY4PA22</accession>
<evidence type="ECO:0000256" key="6">
    <source>
        <dbReference type="SAM" id="SignalP"/>
    </source>
</evidence>
<feature type="domain" description="Solute-binding protein family 5" evidence="7">
    <location>
        <begin position="75"/>
        <end position="466"/>
    </location>
</feature>
<keyword evidence="3" id="KW-0813">Transport</keyword>
<feature type="signal peptide" evidence="6">
    <location>
        <begin position="1"/>
        <end position="21"/>
    </location>
</feature>
<keyword evidence="9" id="KW-1185">Reference proteome</keyword>
<dbReference type="InterPro" id="IPR000914">
    <property type="entry name" value="SBP_5_dom"/>
</dbReference>
<dbReference type="EMBL" id="CP093366">
    <property type="protein sequence ID" value="UQS82242.1"/>
    <property type="molecule type" value="Genomic_DNA"/>
</dbReference>
<dbReference type="PANTHER" id="PTHR30290">
    <property type="entry name" value="PERIPLASMIC BINDING COMPONENT OF ABC TRANSPORTER"/>
    <property type="match status" value="1"/>
</dbReference>
<dbReference type="Gene3D" id="3.40.190.10">
    <property type="entry name" value="Periplasmic binding protein-like II"/>
    <property type="match status" value="1"/>
</dbReference>